<keyword evidence="7 12" id="KW-0067">ATP-binding</keyword>
<feature type="transmembrane region" description="Helical" evidence="10">
    <location>
        <begin position="48"/>
        <end position="69"/>
    </location>
</feature>
<keyword evidence="10" id="KW-0812">Transmembrane</keyword>
<dbReference type="PROSITE" id="PS50109">
    <property type="entry name" value="HIS_KIN"/>
    <property type="match status" value="1"/>
</dbReference>
<dbReference type="EMBL" id="CP155447">
    <property type="protein sequence ID" value="XBH03957.1"/>
    <property type="molecule type" value="Genomic_DNA"/>
</dbReference>
<proteinExistence type="predicted"/>
<name>A0AAU7CFP2_9BACT</name>
<dbReference type="InterPro" id="IPR036097">
    <property type="entry name" value="HisK_dim/P_sf"/>
</dbReference>
<evidence type="ECO:0000256" key="8">
    <source>
        <dbReference type="ARBA" id="ARBA00023012"/>
    </source>
</evidence>
<dbReference type="InterPro" id="IPR036890">
    <property type="entry name" value="HATPase_C_sf"/>
</dbReference>
<dbReference type="InterPro" id="IPR003661">
    <property type="entry name" value="HisK_dim/P_dom"/>
</dbReference>
<dbReference type="Gene3D" id="1.10.287.130">
    <property type="match status" value="1"/>
</dbReference>
<dbReference type="InterPro" id="IPR003594">
    <property type="entry name" value="HATPase_dom"/>
</dbReference>
<dbReference type="PANTHER" id="PTHR43065">
    <property type="entry name" value="SENSOR HISTIDINE KINASE"/>
    <property type="match status" value="1"/>
</dbReference>
<keyword evidence="10" id="KW-1133">Transmembrane helix</keyword>
<gene>
    <name evidence="12" type="ORF">V5E97_37515</name>
</gene>
<evidence type="ECO:0000256" key="9">
    <source>
        <dbReference type="SAM" id="Coils"/>
    </source>
</evidence>
<dbReference type="InterPro" id="IPR005467">
    <property type="entry name" value="His_kinase_dom"/>
</dbReference>
<keyword evidence="10" id="KW-0472">Membrane</keyword>
<dbReference type="Pfam" id="PF02518">
    <property type="entry name" value="HATPase_c"/>
    <property type="match status" value="1"/>
</dbReference>
<evidence type="ECO:0000256" key="10">
    <source>
        <dbReference type="SAM" id="Phobius"/>
    </source>
</evidence>
<dbReference type="AlphaFoldDB" id="A0AAU7CFP2"/>
<evidence type="ECO:0000256" key="2">
    <source>
        <dbReference type="ARBA" id="ARBA00012438"/>
    </source>
</evidence>
<dbReference type="SUPFAM" id="SSF55874">
    <property type="entry name" value="ATPase domain of HSP90 chaperone/DNA topoisomerase II/histidine kinase"/>
    <property type="match status" value="1"/>
</dbReference>
<accession>A0AAU7CFP2</accession>
<dbReference type="RefSeq" id="WP_406696700.1">
    <property type="nucleotide sequence ID" value="NZ_CP155447.1"/>
</dbReference>
<evidence type="ECO:0000256" key="5">
    <source>
        <dbReference type="ARBA" id="ARBA00022741"/>
    </source>
</evidence>
<reference evidence="12" key="1">
    <citation type="submission" date="2024-05" db="EMBL/GenBank/DDBJ databases">
        <title>Planctomycetes of the genus Singulisphaera possess chitinolytic capabilities.</title>
        <authorList>
            <person name="Ivanova A."/>
        </authorList>
    </citation>
    <scope>NUCLEOTIDE SEQUENCE</scope>
    <source>
        <strain evidence="12">Ch08T</strain>
    </source>
</reference>
<dbReference type="CDD" id="cd00082">
    <property type="entry name" value="HisKA"/>
    <property type="match status" value="1"/>
</dbReference>
<evidence type="ECO:0000256" key="4">
    <source>
        <dbReference type="ARBA" id="ARBA00022679"/>
    </source>
</evidence>
<dbReference type="SMART" id="SM00387">
    <property type="entry name" value="HATPase_c"/>
    <property type="match status" value="1"/>
</dbReference>
<dbReference type="Pfam" id="PF00512">
    <property type="entry name" value="HisKA"/>
    <property type="match status" value="1"/>
</dbReference>
<evidence type="ECO:0000256" key="1">
    <source>
        <dbReference type="ARBA" id="ARBA00000085"/>
    </source>
</evidence>
<feature type="coiled-coil region" evidence="9">
    <location>
        <begin position="171"/>
        <end position="198"/>
    </location>
</feature>
<comment type="catalytic activity">
    <reaction evidence="1">
        <text>ATP + protein L-histidine = ADP + protein N-phospho-L-histidine.</text>
        <dbReference type="EC" id="2.7.13.3"/>
    </reaction>
</comment>
<organism evidence="12">
    <name type="scientific">Singulisphaera sp. Ch08</name>
    <dbReference type="NCBI Taxonomy" id="3120278"/>
    <lineage>
        <taxon>Bacteria</taxon>
        <taxon>Pseudomonadati</taxon>
        <taxon>Planctomycetota</taxon>
        <taxon>Planctomycetia</taxon>
        <taxon>Isosphaerales</taxon>
        <taxon>Isosphaeraceae</taxon>
        <taxon>Singulisphaera</taxon>
    </lineage>
</organism>
<keyword evidence="8" id="KW-0902">Two-component regulatory system</keyword>
<protein>
    <recommendedName>
        <fullName evidence="2">histidine kinase</fullName>
        <ecNumber evidence="2">2.7.13.3</ecNumber>
    </recommendedName>
</protein>
<dbReference type="SUPFAM" id="SSF47384">
    <property type="entry name" value="Homodimeric domain of signal transducing histidine kinase"/>
    <property type="match status" value="1"/>
</dbReference>
<evidence type="ECO:0000259" key="11">
    <source>
        <dbReference type="PROSITE" id="PS50109"/>
    </source>
</evidence>
<feature type="domain" description="Histidine kinase" evidence="11">
    <location>
        <begin position="225"/>
        <end position="431"/>
    </location>
</feature>
<keyword evidence="9" id="KW-0175">Coiled coil</keyword>
<keyword evidence="4" id="KW-0808">Transferase</keyword>
<keyword evidence="6" id="KW-0418">Kinase</keyword>
<feature type="transmembrane region" description="Helical" evidence="10">
    <location>
        <begin position="150"/>
        <end position="171"/>
    </location>
</feature>
<keyword evidence="5" id="KW-0547">Nucleotide-binding</keyword>
<dbReference type="InterPro" id="IPR004358">
    <property type="entry name" value="Sig_transdc_His_kin-like_C"/>
</dbReference>
<evidence type="ECO:0000256" key="6">
    <source>
        <dbReference type="ARBA" id="ARBA00022777"/>
    </source>
</evidence>
<evidence type="ECO:0000256" key="3">
    <source>
        <dbReference type="ARBA" id="ARBA00022553"/>
    </source>
</evidence>
<evidence type="ECO:0000313" key="12">
    <source>
        <dbReference type="EMBL" id="XBH03957.1"/>
    </source>
</evidence>
<dbReference type="CDD" id="cd00075">
    <property type="entry name" value="HATPase"/>
    <property type="match status" value="1"/>
</dbReference>
<evidence type="ECO:0000256" key="7">
    <source>
        <dbReference type="ARBA" id="ARBA00022840"/>
    </source>
</evidence>
<sequence>MAMLATTRERLRWDLATESIVVKIRWFGIVMGYVLVQTRTGLHNPSAVRAFLALGAGYAALDLAFYGMGEVFFKRWPLFVSLMESIFIALLCYHDTGLTSPFRWYYLLSLICCAIRYRPTIAWLTFGIHWLSLLALALSLGFKPEEAPDWPLTLAIMAWATWASSSLASLLKRTGERLENLNAELESHRLDLERRVAERTAALRASQAREIQHEKLAAFGLLAAGIAHEVGNPLAALSSLVQMLQRRGPDPYTAEKLSLAAQQLGRIQRTIRELVDFSRPASTALVRVRPAEVVEEALGIAKYYQRTKQRAISTDLAIDLFPVRAVRDHLTQVVLNLVLNAIDATETAGRIHLEARADDGWVMLAIEDEGRGIPESLRSRLFQPFFTTKPHGTGLGLFVCRQILEEMGGSLSYESEVGRGSKFTVRLRADHPEPVLLAAGSERSAAQ</sequence>
<dbReference type="PANTHER" id="PTHR43065:SF10">
    <property type="entry name" value="PEROXIDE STRESS-ACTIVATED HISTIDINE KINASE MAK3"/>
    <property type="match status" value="1"/>
</dbReference>
<dbReference type="GO" id="GO:0005524">
    <property type="term" value="F:ATP binding"/>
    <property type="evidence" value="ECO:0007669"/>
    <property type="project" value="UniProtKB-KW"/>
</dbReference>
<keyword evidence="3" id="KW-0597">Phosphoprotein</keyword>
<dbReference type="SMART" id="SM00388">
    <property type="entry name" value="HisKA"/>
    <property type="match status" value="1"/>
</dbReference>
<dbReference type="GO" id="GO:0000155">
    <property type="term" value="F:phosphorelay sensor kinase activity"/>
    <property type="evidence" value="ECO:0007669"/>
    <property type="project" value="InterPro"/>
</dbReference>
<dbReference type="Gene3D" id="3.30.565.10">
    <property type="entry name" value="Histidine kinase-like ATPase, C-terminal domain"/>
    <property type="match status" value="1"/>
</dbReference>
<dbReference type="PRINTS" id="PR00344">
    <property type="entry name" value="BCTRLSENSOR"/>
</dbReference>
<dbReference type="EC" id="2.7.13.3" evidence="2"/>